<accession>A0A0G4KU28</accession>
<evidence type="ECO:0000313" key="1">
    <source>
        <dbReference type="EMBL" id="CRK13274.1"/>
    </source>
</evidence>
<dbReference type="Proteomes" id="UP000045706">
    <property type="component" value="Unassembled WGS sequence"/>
</dbReference>
<dbReference type="EMBL" id="CVQH01008779">
    <property type="protein sequence ID" value="CRK17621.1"/>
    <property type="molecule type" value="Genomic_DNA"/>
</dbReference>
<evidence type="ECO:0000313" key="4">
    <source>
        <dbReference type="Proteomes" id="UP000045706"/>
    </source>
</evidence>
<dbReference type="EMBL" id="CVQI01003891">
    <property type="protein sequence ID" value="CRK13274.1"/>
    <property type="molecule type" value="Genomic_DNA"/>
</dbReference>
<dbReference type="STRING" id="100787.A0A0G4KU28"/>
<dbReference type="AlphaFoldDB" id="A0A0G4KU28"/>
<sequence>MLSYRTMTWFLPPSAWVLDQQLTLPPTLYQTSVLNDFVHGLQSWLVRYLRQGHSPLIHRRLYTETHMPQDMRDAIAAIALSQTATPDNEYIISPISSAYLSALLIRYANDRHVVVPNLSTAAHLARTQALLIHVLLGLLSPSIRRRAEAESQLDTLLRWTRQLWDSANHDAATSSLVPLGTPAANPITGLYRAFILTESVRRTYLIAHITAGVYLNLRSSGPPYSHACRGDVYITQRAGLWDAAGAARWEATVLGACPLFLHCLRGHDLPEVGIAAADVDEFVRHLFTVLWEADEVERWTMRTGGEVTAAY</sequence>
<evidence type="ECO:0008006" key="5">
    <source>
        <dbReference type="Google" id="ProtNLM"/>
    </source>
</evidence>
<reference evidence="3 4" key="1">
    <citation type="submission" date="2015-05" db="EMBL/GenBank/DDBJ databases">
        <authorList>
            <person name="Fogelqvist Johan"/>
        </authorList>
    </citation>
    <scope>NUCLEOTIDE SEQUENCE [LARGE SCALE GENOMIC DNA]</scope>
    <source>
        <strain evidence="2">VL1</strain>
        <strain evidence="1">VL2</strain>
    </source>
</reference>
<dbReference type="Proteomes" id="UP000044602">
    <property type="component" value="Unassembled WGS sequence"/>
</dbReference>
<evidence type="ECO:0000313" key="2">
    <source>
        <dbReference type="EMBL" id="CRK17621.1"/>
    </source>
</evidence>
<protein>
    <recommendedName>
        <fullName evidence="5">Transcription factor domain-containing protein</fullName>
    </recommendedName>
</protein>
<proteinExistence type="predicted"/>
<keyword evidence="3" id="KW-1185">Reference proteome</keyword>
<organism evidence="1 4">
    <name type="scientific">Verticillium longisporum</name>
    <name type="common">Verticillium dahliae var. longisporum</name>
    <dbReference type="NCBI Taxonomy" id="100787"/>
    <lineage>
        <taxon>Eukaryota</taxon>
        <taxon>Fungi</taxon>
        <taxon>Dikarya</taxon>
        <taxon>Ascomycota</taxon>
        <taxon>Pezizomycotina</taxon>
        <taxon>Sordariomycetes</taxon>
        <taxon>Hypocreomycetidae</taxon>
        <taxon>Glomerellales</taxon>
        <taxon>Plectosphaerellaceae</taxon>
        <taxon>Verticillium</taxon>
    </lineage>
</organism>
<gene>
    <name evidence="2" type="ORF">BN1708_012120</name>
    <name evidence="1" type="ORF">BN1723_009965</name>
</gene>
<name>A0A0G4KU28_VERLO</name>
<evidence type="ECO:0000313" key="3">
    <source>
        <dbReference type="Proteomes" id="UP000044602"/>
    </source>
</evidence>